<feature type="compositionally biased region" description="Low complexity" evidence="1">
    <location>
        <begin position="1"/>
        <end position="13"/>
    </location>
</feature>
<protein>
    <submittedName>
        <fullName evidence="2">Uncharacterized protein</fullName>
    </submittedName>
</protein>
<dbReference type="RefSeq" id="XP_005769092.1">
    <property type="nucleotide sequence ID" value="XM_005769035.1"/>
</dbReference>
<dbReference type="EnsemblProtists" id="EOD30223">
    <property type="protein sequence ID" value="EOD30223"/>
    <property type="gene ID" value="EMIHUDRAFT_233201"/>
</dbReference>
<dbReference type="PaxDb" id="2903-EOD16663"/>
<reference evidence="3" key="1">
    <citation type="journal article" date="2013" name="Nature">
        <title>Pan genome of the phytoplankton Emiliania underpins its global distribution.</title>
        <authorList>
            <person name="Read B.A."/>
            <person name="Kegel J."/>
            <person name="Klute M.J."/>
            <person name="Kuo A."/>
            <person name="Lefebvre S.C."/>
            <person name="Maumus F."/>
            <person name="Mayer C."/>
            <person name="Miller J."/>
            <person name="Monier A."/>
            <person name="Salamov A."/>
            <person name="Young J."/>
            <person name="Aguilar M."/>
            <person name="Claverie J.M."/>
            <person name="Frickenhaus S."/>
            <person name="Gonzalez K."/>
            <person name="Herman E.K."/>
            <person name="Lin Y.C."/>
            <person name="Napier J."/>
            <person name="Ogata H."/>
            <person name="Sarno A.F."/>
            <person name="Shmutz J."/>
            <person name="Schroeder D."/>
            <person name="de Vargas C."/>
            <person name="Verret F."/>
            <person name="von Dassow P."/>
            <person name="Valentin K."/>
            <person name="Van de Peer Y."/>
            <person name="Wheeler G."/>
            <person name="Dacks J.B."/>
            <person name="Delwiche C.F."/>
            <person name="Dyhrman S.T."/>
            <person name="Glockner G."/>
            <person name="John U."/>
            <person name="Richards T."/>
            <person name="Worden A.Z."/>
            <person name="Zhang X."/>
            <person name="Grigoriev I.V."/>
            <person name="Allen A.E."/>
            <person name="Bidle K."/>
            <person name="Borodovsky M."/>
            <person name="Bowler C."/>
            <person name="Brownlee C."/>
            <person name="Cock J.M."/>
            <person name="Elias M."/>
            <person name="Gladyshev V.N."/>
            <person name="Groth M."/>
            <person name="Guda C."/>
            <person name="Hadaegh A."/>
            <person name="Iglesias-Rodriguez M.D."/>
            <person name="Jenkins J."/>
            <person name="Jones B.M."/>
            <person name="Lawson T."/>
            <person name="Leese F."/>
            <person name="Lindquist E."/>
            <person name="Lobanov A."/>
            <person name="Lomsadze A."/>
            <person name="Malik S.B."/>
            <person name="Marsh M.E."/>
            <person name="Mackinder L."/>
            <person name="Mock T."/>
            <person name="Mueller-Roeber B."/>
            <person name="Pagarete A."/>
            <person name="Parker M."/>
            <person name="Probert I."/>
            <person name="Quesneville H."/>
            <person name="Raines C."/>
            <person name="Rensing S.A."/>
            <person name="Riano-Pachon D.M."/>
            <person name="Richier S."/>
            <person name="Rokitta S."/>
            <person name="Shiraiwa Y."/>
            <person name="Soanes D.M."/>
            <person name="van der Giezen M."/>
            <person name="Wahlund T.M."/>
            <person name="Williams B."/>
            <person name="Wilson W."/>
            <person name="Wolfe G."/>
            <person name="Wurch L.L."/>
        </authorList>
    </citation>
    <scope>NUCLEOTIDE SEQUENCE</scope>
</reference>
<organism evidence="2 3">
    <name type="scientific">Emiliania huxleyi (strain CCMP1516)</name>
    <dbReference type="NCBI Taxonomy" id="280463"/>
    <lineage>
        <taxon>Eukaryota</taxon>
        <taxon>Haptista</taxon>
        <taxon>Haptophyta</taxon>
        <taxon>Prymnesiophyceae</taxon>
        <taxon>Isochrysidales</taxon>
        <taxon>Noelaerhabdaceae</taxon>
        <taxon>Emiliania</taxon>
    </lineage>
</organism>
<dbReference type="GeneID" id="17275496"/>
<accession>A0A0D3K388</accession>
<dbReference type="RefSeq" id="XP_005782652.1">
    <property type="nucleotide sequence ID" value="XM_005782595.1"/>
</dbReference>
<dbReference type="KEGG" id="ehx:EMIHUDRAFT_244816"/>
<dbReference type="HOGENOM" id="CLU_2351075_0_0_1"/>
<feature type="region of interest" description="Disordered" evidence="1">
    <location>
        <begin position="1"/>
        <end position="66"/>
    </location>
</feature>
<dbReference type="EnsemblProtists" id="EOD16663">
    <property type="protein sequence ID" value="EOD16663"/>
    <property type="gene ID" value="EMIHUDRAFT_244816"/>
</dbReference>
<dbReference type="GeneID" id="17262808"/>
<name>A0A0D3K388_EMIH1</name>
<dbReference type="KEGG" id="ehx:EMIHUDRAFT_233201"/>
<proteinExistence type="predicted"/>
<evidence type="ECO:0000256" key="1">
    <source>
        <dbReference type="SAM" id="MobiDB-lite"/>
    </source>
</evidence>
<keyword evidence="3" id="KW-1185">Reference proteome</keyword>
<dbReference type="Proteomes" id="UP000013827">
    <property type="component" value="Unassembled WGS sequence"/>
</dbReference>
<sequence>MHAASAAHAAHAARYGPPMSSTPMGAPPACGMPSATAQQLAPAPGPPRSVPLVTLLDPPLAPDGQREFSRAEAHGCYLTTHGTEPTLDSTTLEVWYA</sequence>
<evidence type="ECO:0000313" key="2">
    <source>
        <dbReference type="EnsemblProtists" id="EOD30223"/>
    </source>
</evidence>
<reference evidence="2" key="2">
    <citation type="submission" date="2024-10" db="UniProtKB">
        <authorList>
            <consortium name="EnsemblProtists"/>
        </authorList>
    </citation>
    <scope>IDENTIFICATION</scope>
</reference>
<evidence type="ECO:0000313" key="3">
    <source>
        <dbReference type="Proteomes" id="UP000013827"/>
    </source>
</evidence>
<dbReference type="AlphaFoldDB" id="A0A0D3K388"/>